<dbReference type="OrthoDB" id="8415at10239"/>
<keyword evidence="2" id="KW-1185">Reference proteome</keyword>
<dbReference type="KEGG" id="vg:27429923"/>
<dbReference type="Pfam" id="PF05674">
    <property type="entry name" value="DUF816"/>
    <property type="match status" value="1"/>
</dbReference>
<sequence length="208" mass="24239">MEVITVDDFAKQIITDKCSALIENENMLPKHILEVIIDAKAQYLKTPTQKNYIRLKHLFFQTKFVEDSIEYKNFYRRILIIAFKFGLNKCKMLYKNYTHIFEVAINRLNTINPDLHNSPRALLQHYNDCLDSIDNLKNEHHLLSFAKEITTKIFIDAIDLCNAKNANKTSVFDNDTIIDKSRFITDIVRKRTIKPSASAKTVNPLFVL</sequence>
<dbReference type="GeneID" id="27429923"/>
<organism evidence="1 2">
    <name type="scientific">Urbanus proteus nucleopolyhedrovirus</name>
    <dbReference type="NCBI Taxonomy" id="1675866"/>
    <lineage>
        <taxon>Viruses</taxon>
        <taxon>Viruses incertae sedis</taxon>
        <taxon>Naldaviricetes</taxon>
        <taxon>Lefavirales</taxon>
        <taxon>Baculoviridae</taxon>
        <taxon>Alphabaculovirus</taxon>
        <taxon>Alphabaculovirus urprotei</taxon>
    </lineage>
</organism>
<accession>A0A162GUZ3</accession>
<name>A0A162GUZ3_9ABAC</name>
<evidence type="ECO:0000313" key="1">
    <source>
        <dbReference type="EMBL" id="AKR17380.1"/>
    </source>
</evidence>
<dbReference type="Proteomes" id="UP000201861">
    <property type="component" value="Segment"/>
</dbReference>
<dbReference type="EMBL" id="KR011717">
    <property type="protein sequence ID" value="AKR17380.1"/>
    <property type="molecule type" value="Genomic_DNA"/>
</dbReference>
<proteinExistence type="predicted"/>
<dbReference type="RefSeq" id="YP_009250074.1">
    <property type="nucleotide sequence ID" value="NC_029997.2"/>
</dbReference>
<dbReference type="InterPro" id="IPR008534">
    <property type="entry name" value="DUF816"/>
</dbReference>
<protein>
    <recommendedName>
        <fullName evidence="3">Ac106</fullName>
    </recommendedName>
</protein>
<evidence type="ECO:0000313" key="2">
    <source>
        <dbReference type="Proteomes" id="UP000201861"/>
    </source>
</evidence>
<evidence type="ECO:0008006" key="3">
    <source>
        <dbReference type="Google" id="ProtNLM"/>
    </source>
</evidence>
<reference evidence="1" key="1">
    <citation type="submission" date="2017-04" db="EMBL/GenBank/DDBJ databases">
        <title>Complete genome sequence of Urbanus proteus nucleopolyhedrovirus (UrprNPV).</title>
        <authorList>
            <person name="Santos E.R."/>
            <person name="Melo F.L."/>
            <person name="Sosa-Gomez D.R."/>
            <person name="Ribeiro B.M."/>
            <person name="Ardisson-Araujo D.M.P."/>
        </authorList>
    </citation>
    <scope>NUCLEOTIDE SEQUENCE [LARGE SCALE GENOMIC DNA]</scope>
    <source>
        <strain evidence="1">Southern Brazil</strain>
    </source>
</reference>